<dbReference type="PRINTS" id="PR00455">
    <property type="entry name" value="HTHTETR"/>
</dbReference>
<dbReference type="AlphaFoldDB" id="A0A221MHQ5"/>
<dbReference type="KEGG" id="vne:CFK40_20120"/>
<organism evidence="5 6">
    <name type="scientific">Virgibacillus necropolis</name>
    <dbReference type="NCBI Taxonomy" id="163877"/>
    <lineage>
        <taxon>Bacteria</taxon>
        <taxon>Bacillati</taxon>
        <taxon>Bacillota</taxon>
        <taxon>Bacilli</taxon>
        <taxon>Bacillales</taxon>
        <taxon>Bacillaceae</taxon>
        <taxon>Virgibacillus</taxon>
    </lineage>
</organism>
<dbReference type="Gene3D" id="1.10.357.10">
    <property type="entry name" value="Tetracycline Repressor, domain 2"/>
    <property type="match status" value="1"/>
</dbReference>
<sequence length="194" mass="22958">MNGFERRKQQKTISILEGALTLFMKFGIKKVSIAEIARKANVSQVTIYNYFGSKNELTDEVIRFYIEKTWDETEELLTSDLPFPDKIQQLIFSKKQTADEMNENFYQEFMMEYGTGNNYLEEFYTNKALPKMMELFDEGKRQGYVDPSISNESILLYIQIFKEQMQREDIYSQLLPLTEEITKLFFYGILGKRN</sequence>
<dbReference type="InterPro" id="IPR050624">
    <property type="entry name" value="HTH-type_Tx_Regulator"/>
</dbReference>
<evidence type="ECO:0000313" key="6">
    <source>
        <dbReference type="Proteomes" id="UP000204391"/>
    </source>
</evidence>
<accession>A0A221MHQ5</accession>
<dbReference type="Proteomes" id="UP000204391">
    <property type="component" value="Chromosome"/>
</dbReference>
<keyword evidence="1" id="KW-0678">Repressor</keyword>
<gene>
    <name evidence="5" type="ORF">CFK40_20120</name>
</gene>
<feature type="DNA-binding region" description="H-T-H motif" evidence="3">
    <location>
        <begin position="32"/>
        <end position="51"/>
    </location>
</feature>
<evidence type="ECO:0000256" key="3">
    <source>
        <dbReference type="PROSITE-ProRule" id="PRU00335"/>
    </source>
</evidence>
<dbReference type="Pfam" id="PF00440">
    <property type="entry name" value="TetR_N"/>
    <property type="match status" value="1"/>
</dbReference>
<keyword evidence="2 3" id="KW-0238">DNA-binding</keyword>
<keyword evidence="6" id="KW-1185">Reference proteome</keyword>
<evidence type="ECO:0000313" key="5">
    <source>
        <dbReference type="EMBL" id="ASN07142.1"/>
    </source>
</evidence>
<dbReference type="EMBL" id="CP022437">
    <property type="protein sequence ID" value="ASN07142.1"/>
    <property type="molecule type" value="Genomic_DNA"/>
</dbReference>
<feature type="domain" description="HTH tetR-type" evidence="4">
    <location>
        <begin position="9"/>
        <end position="69"/>
    </location>
</feature>
<dbReference type="PANTHER" id="PTHR43479:SF21">
    <property type="entry name" value="TRANSCRIPTIONAL REGULATOR, TETR FAMILY"/>
    <property type="match status" value="1"/>
</dbReference>
<dbReference type="GO" id="GO:0003677">
    <property type="term" value="F:DNA binding"/>
    <property type="evidence" value="ECO:0007669"/>
    <property type="project" value="UniProtKB-UniRule"/>
</dbReference>
<evidence type="ECO:0000259" key="4">
    <source>
        <dbReference type="PROSITE" id="PS50977"/>
    </source>
</evidence>
<dbReference type="PROSITE" id="PS50977">
    <property type="entry name" value="HTH_TETR_2"/>
    <property type="match status" value="1"/>
</dbReference>
<reference evidence="5 6" key="1">
    <citation type="journal article" date="2003" name="Int. J. Syst. Evol. Microbiol.">
        <title>Virgibacillus carmonensis sp. nov., Virgibacillus necropolis sp. nov. and Virgibacillus picturae sp. nov., three novel species isolated from deteriorated mural paintings, transfer of the species of the genus salibacillus to Virgibacillus, as Virgibacillus marismortui comb. nov. and Virgibacillus salexigens comb. nov., and emended description of the genus Virgibacillus.</title>
        <authorList>
            <person name="Heyrman J."/>
            <person name="Logan N.A."/>
            <person name="Busse H.J."/>
            <person name="Balcaen A."/>
            <person name="Lebbe L."/>
            <person name="Rodriguez-Diaz M."/>
            <person name="Swings J."/>
            <person name="De Vos P."/>
        </authorList>
    </citation>
    <scope>NUCLEOTIDE SEQUENCE [LARGE SCALE GENOMIC DNA]</scope>
    <source>
        <strain evidence="5 6">LMG 19488</strain>
    </source>
</reference>
<dbReference type="PANTHER" id="PTHR43479">
    <property type="entry name" value="ACREF/ENVCD OPERON REPRESSOR-RELATED"/>
    <property type="match status" value="1"/>
</dbReference>
<dbReference type="InterPro" id="IPR009057">
    <property type="entry name" value="Homeodomain-like_sf"/>
</dbReference>
<name>A0A221MHQ5_9BACI</name>
<dbReference type="RefSeq" id="WP_089534136.1">
    <property type="nucleotide sequence ID" value="NZ_CP022437.1"/>
</dbReference>
<evidence type="ECO:0000256" key="1">
    <source>
        <dbReference type="ARBA" id="ARBA00022491"/>
    </source>
</evidence>
<dbReference type="SUPFAM" id="SSF46689">
    <property type="entry name" value="Homeodomain-like"/>
    <property type="match status" value="1"/>
</dbReference>
<evidence type="ECO:0000256" key="2">
    <source>
        <dbReference type="ARBA" id="ARBA00023125"/>
    </source>
</evidence>
<protein>
    <submittedName>
        <fullName evidence="5">TetR family transcriptional regulator</fullName>
    </submittedName>
</protein>
<dbReference type="OrthoDB" id="113732at2"/>
<proteinExistence type="predicted"/>
<dbReference type="InterPro" id="IPR001647">
    <property type="entry name" value="HTH_TetR"/>
</dbReference>